<proteinExistence type="predicted"/>
<keyword evidence="1" id="KW-0732">Signal</keyword>
<dbReference type="RefSeq" id="WP_317678001.1">
    <property type="nucleotide sequence ID" value="NZ_JAWLOF010000004.1"/>
</dbReference>
<keyword evidence="3" id="KW-1185">Reference proteome</keyword>
<evidence type="ECO:0008006" key="4">
    <source>
        <dbReference type="Google" id="ProtNLM"/>
    </source>
</evidence>
<feature type="signal peptide" evidence="1">
    <location>
        <begin position="1"/>
        <end position="29"/>
    </location>
</feature>
<sequence>MKKNHFSQRGAMLVALTTAHGLLAPAAYADLGNIIDDGYYGNVTINTTYPDFTVTTEGRVQPSSGSAVKVGSEGSVDLFTNKGWIYSQNGHGIQNEGHIGTLENTNFINSQNNANLSAYNGLYLGTESQTDHIINKGSINASVSYDMNNPVVVNNAAIYNRGHVGSLTNEQNGRISGNTALQNSGVIDLLQNDGNMESYSIGIISSDINATLINNSTIINKGTIATLNNTGSITSYNYYDSSDSTAIRNSGTITALNNYGTISGSTTAIDSIGTITDLHNEGVIKGDIYVAGNAPLNITGGSGTQGKLTGSAPTPIFGIFAMGPVPVIEDTVGTLSAGGDINFNVGSILLNDNVFTGGTVYNNASKIQVNAPIAINGNYHQKSDATLIIGVADNAVANGNAQDSGYGRLNVTGSAIVDAGSRVNLVQKASSYAFAHGQRYVVIDADVSGTE</sequence>
<protein>
    <recommendedName>
        <fullName evidence="4">Autotransporter outer membrane beta-barrel domain-containing protein</fullName>
    </recommendedName>
</protein>
<dbReference type="Proteomes" id="UP001187066">
    <property type="component" value="Unassembled WGS sequence"/>
</dbReference>
<feature type="chain" id="PRO_5045764580" description="Autotransporter outer membrane beta-barrel domain-containing protein" evidence="1">
    <location>
        <begin position="30"/>
        <end position="451"/>
    </location>
</feature>
<comment type="caution">
    <text evidence="2">The sequence shown here is derived from an EMBL/GenBank/DDBJ whole genome shotgun (WGS) entry which is preliminary data.</text>
</comment>
<organism evidence="2 3">
    <name type="scientific">Atlantibacter subterraneus</name>
    <dbReference type="NCBI Taxonomy" id="255519"/>
    <lineage>
        <taxon>Bacteria</taxon>
        <taxon>Pseudomonadati</taxon>
        <taxon>Pseudomonadota</taxon>
        <taxon>Gammaproteobacteria</taxon>
        <taxon>Enterobacterales</taxon>
        <taxon>Enterobacteriaceae</taxon>
        <taxon>Atlantibacter</taxon>
    </lineage>
</organism>
<evidence type="ECO:0000313" key="3">
    <source>
        <dbReference type="Proteomes" id="UP001187066"/>
    </source>
</evidence>
<name>A0ABU4E0R8_9ENTR</name>
<reference evidence="2 3" key="1">
    <citation type="submission" date="2023-10" db="EMBL/GenBank/DDBJ databases">
        <authorList>
            <person name="Dale J."/>
        </authorList>
    </citation>
    <scope>NUCLEOTIDE SEQUENCE [LARGE SCALE GENOMIC DNA]</scope>
    <source>
        <strain evidence="2 3">2023EL-00970</strain>
    </source>
</reference>
<dbReference type="EMBL" id="JAWLOF010000004">
    <property type="protein sequence ID" value="MDV7022713.1"/>
    <property type="molecule type" value="Genomic_DNA"/>
</dbReference>
<evidence type="ECO:0000256" key="1">
    <source>
        <dbReference type="SAM" id="SignalP"/>
    </source>
</evidence>
<gene>
    <name evidence="2" type="ORF">R4P48_08455</name>
</gene>
<accession>A0ABU4E0R8</accession>
<evidence type="ECO:0000313" key="2">
    <source>
        <dbReference type="EMBL" id="MDV7022713.1"/>
    </source>
</evidence>